<dbReference type="SUPFAM" id="SSF52518">
    <property type="entry name" value="Thiamin diphosphate-binding fold (THDP-binding)"/>
    <property type="match status" value="2"/>
</dbReference>
<dbReference type="Pfam" id="PF00205">
    <property type="entry name" value="TPP_enzyme_M"/>
    <property type="match status" value="1"/>
</dbReference>
<dbReference type="Gene3D" id="3.40.50.970">
    <property type="match status" value="2"/>
</dbReference>
<dbReference type="GO" id="GO:0005948">
    <property type="term" value="C:acetolactate synthase complex"/>
    <property type="evidence" value="ECO:0007669"/>
    <property type="project" value="TreeGrafter"/>
</dbReference>
<keyword evidence="2 3" id="KW-0786">Thiamine pyrophosphate</keyword>
<dbReference type="GO" id="GO:0000287">
    <property type="term" value="F:magnesium ion binding"/>
    <property type="evidence" value="ECO:0007669"/>
    <property type="project" value="InterPro"/>
</dbReference>
<feature type="domain" description="Thiamine pyrophosphate enzyme central" evidence="4">
    <location>
        <begin position="193"/>
        <end position="325"/>
    </location>
</feature>
<dbReference type="GO" id="GO:0009097">
    <property type="term" value="P:isoleucine biosynthetic process"/>
    <property type="evidence" value="ECO:0007669"/>
    <property type="project" value="TreeGrafter"/>
</dbReference>
<dbReference type="PANTHER" id="PTHR18968">
    <property type="entry name" value="THIAMINE PYROPHOSPHATE ENZYMES"/>
    <property type="match status" value="1"/>
</dbReference>
<evidence type="ECO:0000259" key="5">
    <source>
        <dbReference type="Pfam" id="PF02775"/>
    </source>
</evidence>
<dbReference type="Pfam" id="PF02776">
    <property type="entry name" value="TPP_enzyme_N"/>
    <property type="match status" value="1"/>
</dbReference>
<dbReference type="PANTHER" id="PTHR18968:SF167">
    <property type="entry name" value="ACETOLACTATE SYNTHASE LARGE SUBUNIT ILVB2-RELATED"/>
    <property type="match status" value="1"/>
</dbReference>
<dbReference type="InterPro" id="IPR011766">
    <property type="entry name" value="TPP_enzyme_TPP-bd"/>
</dbReference>
<evidence type="ECO:0000313" key="8">
    <source>
        <dbReference type="Proteomes" id="UP000635245"/>
    </source>
</evidence>
<dbReference type="GO" id="GO:0009099">
    <property type="term" value="P:L-valine biosynthetic process"/>
    <property type="evidence" value="ECO:0007669"/>
    <property type="project" value="TreeGrafter"/>
</dbReference>
<dbReference type="EMBL" id="JAENJH010000003">
    <property type="protein sequence ID" value="MBK1785800.1"/>
    <property type="molecule type" value="Genomic_DNA"/>
</dbReference>
<organism evidence="7 8">
    <name type="scientific">Prauserella cavernicola</name>
    <dbReference type="NCBI Taxonomy" id="2800127"/>
    <lineage>
        <taxon>Bacteria</taxon>
        <taxon>Bacillati</taxon>
        <taxon>Actinomycetota</taxon>
        <taxon>Actinomycetes</taxon>
        <taxon>Pseudonocardiales</taxon>
        <taxon>Pseudonocardiaceae</taxon>
        <taxon>Prauserella</taxon>
    </lineage>
</organism>
<dbReference type="RefSeq" id="WP_200318818.1">
    <property type="nucleotide sequence ID" value="NZ_JAENJH010000003.1"/>
</dbReference>
<gene>
    <name evidence="7" type="ORF">JHE00_15820</name>
</gene>
<evidence type="ECO:0000256" key="3">
    <source>
        <dbReference type="RuleBase" id="RU362132"/>
    </source>
</evidence>
<evidence type="ECO:0000256" key="1">
    <source>
        <dbReference type="ARBA" id="ARBA00007812"/>
    </source>
</evidence>
<dbReference type="GO" id="GO:0003984">
    <property type="term" value="F:acetolactate synthase activity"/>
    <property type="evidence" value="ECO:0007669"/>
    <property type="project" value="TreeGrafter"/>
</dbReference>
<evidence type="ECO:0000313" key="7">
    <source>
        <dbReference type="EMBL" id="MBK1785800.1"/>
    </source>
</evidence>
<dbReference type="SUPFAM" id="SSF52467">
    <property type="entry name" value="DHS-like NAD/FAD-binding domain"/>
    <property type="match status" value="1"/>
</dbReference>
<name>A0A934V639_9PSEU</name>
<dbReference type="InterPro" id="IPR045229">
    <property type="entry name" value="TPP_enz"/>
</dbReference>
<dbReference type="InterPro" id="IPR012001">
    <property type="entry name" value="Thiamin_PyroP_enz_TPP-bd_dom"/>
</dbReference>
<feature type="domain" description="Thiamine pyrophosphate enzyme N-terminal TPP-binding" evidence="6">
    <location>
        <begin position="4"/>
        <end position="124"/>
    </location>
</feature>
<proteinExistence type="inferred from homology"/>
<keyword evidence="8" id="KW-1185">Reference proteome</keyword>
<dbReference type="GO" id="GO:0030976">
    <property type="term" value="F:thiamine pyrophosphate binding"/>
    <property type="evidence" value="ECO:0007669"/>
    <property type="project" value="InterPro"/>
</dbReference>
<dbReference type="InterPro" id="IPR029061">
    <property type="entry name" value="THDP-binding"/>
</dbReference>
<evidence type="ECO:0000256" key="2">
    <source>
        <dbReference type="ARBA" id="ARBA00023052"/>
    </source>
</evidence>
<comment type="similarity">
    <text evidence="1 3">Belongs to the TPP enzyme family.</text>
</comment>
<sequence>MGQTGAHRLVAALTEVGVDVAFGLPGVHNLPVWDALSERGIRLVGVRHEQAAAFAADGYARTTGRLGVAVVTTGPGAANTLAAVGEAMASASPVLVIATDIPSTLRRPGVTRGVLHETSDQQGMFAPVTKAGFTVEHPDEIASTVRTAARLSLRAQSGPVYVGIPTDFLSTDCLDRADAEPTELLHALDIADLERARQVLSTATRPLIWVGGGALRSGAGEAIGQLAETVAAPIITTFGARGIVPPDHPCRASNPVHAPEVGALWDEADVVLAVGTDFDGLMTQNWRMPQPPRLIAVNIDSADAAKNYPPDLLLRGDAREVVERLLVGLTPRPGIDALTRRLDEIEVRVRRRVRKEEPQAAEFLAALGETLPDGSVLVSDMCVAGYWVGGFYRVAAPRKLAYPMGWGTLGFGFPASLGVAAAEQGRAVCVTGDGGFLYGVGELATAVQENLPVTVVIVDDGGYGMLRYDQTRAGLPHRGVDLVNPDFVGLAKSFGVYADRVDGFGRAFRRLLREFTRADEPNVLVVSAELSPPLNTSPRWYRK</sequence>
<feature type="domain" description="Thiamine pyrophosphate enzyme TPP-binding" evidence="5">
    <location>
        <begin position="386"/>
        <end position="526"/>
    </location>
</feature>
<dbReference type="GO" id="GO:0050660">
    <property type="term" value="F:flavin adenine dinucleotide binding"/>
    <property type="evidence" value="ECO:0007669"/>
    <property type="project" value="TreeGrafter"/>
</dbReference>
<dbReference type="Gene3D" id="3.40.50.1220">
    <property type="entry name" value="TPP-binding domain"/>
    <property type="match status" value="1"/>
</dbReference>
<dbReference type="AlphaFoldDB" id="A0A934V639"/>
<dbReference type="InterPro" id="IPR029035">
    <property type="entry name" value="DHS-like_NAD/FAD-binding_dom"/>
</dbReference>
<comment type="caution">
    <text evidence="7">The sequence shown here is derived from an EMBL/GenBank/DDBJ whole genome shotgun (WGS) entry which is preliminary data.</text>
</comment>
<dbReference type="Pfam" id="PF02775">
    <property type="entry name" value="TPP_enzyme_C"/>
    <property type="match status" value="1"/>
</dbReference>
<dbReference type="CDD" id="cd00568">
    <property type="entry name" value="TPP_enzymes"/>
    <property type="match status" value="1"/>
</dbReference>
<evidence type="ECO:0000259" key="4">
    <source>
        <dbReference type="Pfam" id="PF00205"/>
    </source>
</evidence>
<reference evidence="7" key="1">
    <citation type="submission" date="2020-12" db="EMBL/GenBank/DDBJ databases">
        <title>Prauserella sp. ASG 168, a novel actinomycete isolated from cave rock.</title>
        <authorList>
            <person name="Suriyachadkun C."/>
        </authorList>
    </citation>
    <scope>NUCLEOTIDE SEQUENCE</scope>
    <source>
        <strain evidence="7">ASG 168</strain>
    </source>
</reference>
<dbReference type="InterPro" id="IPR012000">
    <property type="entry name" value="Thiamin_PyroP_enz_cen_dom"/>
</dbReference>
<dbReference type="Proteomes" id="UP000635245">
    <property type="component" value="Unassembled WGS sequence"/>
</dbReference>
<accession>A0A934V639</accession>
<dbReference type="CDD" id="cd07035">
    <property type="entry name" value="TPP_PYR_POX_like"/>
    <property type="match status" value="1"/>
</dbReference>
<evidence type="ECO:0000259" key="6">
    <source>
        <dbReference type="Pfam" id="PF02776"/>
    </source>
</evidence>
<protein>
    <submittedName>
        <fullName evidence="7">Thiamine pyrophosphate-binding protein</fullName>
    </submittedName>
</protein>